<dbReference type="Proteomes" id="UP001229421">
    <property type="component" value="Unassembled WGS sequence"/>
</dbReference>
<accession>A0AAD8KK85</accession>
<dbReference type="AlphaFoldDB" id="A0AAD8KK85"/>
<sequence>MIKSRQLTSAFLANDFLPLLRSKPHWSPKDIQLAVKESIRYEAYASSHHVFQVRDINDVFADLDYRTCTCRKWELRGYPLKGTNPRLIILRIHPLSNPAPGRPKKNGKRDPHEGPKKTKETYKAWSDNDLWQMGRPKTKQSTQELTQQSTQQASQQPTQESIKRGTKKSSGWGKSKGNGNRGSCI</sequence>
<evidence type="ECO:0000256" key="1">
    <source>
        <dbReference type="SAM" id="MobiDB-lite"/>
    </source>
</evidence>
<evidence type="ECO:0000313" key="2">
    <source>
        <dbReference type="EMBL" id="KAK1424544.1"/>
    </source>
</evidence>
<keyword evidence="3" id="KW-1185">Reference proteome</keyword>
<feature type="compositionally biased region" description="Low complexity" evidence="1">
    <location>
        <begin position="140"/>
        <end position="160"/>
    </location>
</feature>
<feature type="region of interest" description="Disordered" evidence="1">
    <location>
        <begin position="92"/>
        <end position="185"/>
    </location>
</feature>
<evidence type="ECO:0000313" key="3">
    <source>
        <dbReference type="Proteomes" id="UP001229421"/>
    </source>
</evidence>
<feature type="compositionally biased region" description="Gly residues" evidence="1">
    <location>
        <begin position="174"/>
        <end position="185"/>
    </location>
</feature>
<reference evidence="2" key="1">
    <citation type="journal article" date="2023" name="bioRxiv">
        <title>Improved chromosome-level genome assembly for marigold (Tagetes erecta).</title>
        <authorList>
            <person name="Jiang F."/>
            <person name="Yuan L."/>
            <person name="Wang S."/>
            <person name="Wang H."/>
            <person name="Xu D."/>
            <person name="Wang A."/>
            <person name="Fan W."/>
        </authorList>
    </citation>
    <scope>NUCLEOTIDE SEQUENCE</scope>
    <source>
        <strain evidence="2">WSJ</strain>
        <tissue evidence="2">Leaf</tissue>
    </source>
</reference>
<gene>
    <name evidence="2" type="ORF">QVD17_19875</name>
</gene>
<protein>
    <submittedName>
        <fullName evidence="2">Uncharacterized protein</fullName>
    </submittedName>
</protein>
<organism evidence="2 3">
    <name type="scientific">Tagetes erecta</name>
    <name type="common">African marigold</name>
    <dbReference type="NCBI Taxonomy" id="13708"/>
    <lineage>
        <taxon>Eukaryota</taxon>
        <taxon>Viridiplantae</taxon>
        <taxon>Streptophyta</taxon>
        <taxon>Embryophyta</taxon>
        <taxon>Tracheophyta</taxon>
        <taxon>Spermatophyta</taxon>
        <taxon>Magnoliopsida</taxon>
        <taxon>eudicotyledons</taxon>
        <taxon>Gunneridae</taxon>
        <taxon>Pentapetalae</taxon>
        <taxon>asterids</taxon>
        <taxon>campanulids</taxon>
        <taxon>Asterales</taxon>
        <taxon>Asteraceae</taxon>
        <taxon>Asteroideae</taxon>
        <taxon>Heliantheae alliance</taxon>
        <taxon>Tageteae</taxon>
        <taxon>Tagetes</taxon>
    </lineage>
</organism>
<dbReference type="EMBL" id="JAUHHV010000005">
    <property type="protein sequence ID" value="KAK1424544.1"/>
    <property type="molecule type" value="Genomic_DNA"/>
</dbReference>
<proteinExistence type="predicted"/>
<name>A0AAD8KK85_TARER</name>
<comment type="caution">
    <text evidence="2">The sequence shown here is derived from an EMBL/GenBank/DDBJ whole genome shotgun (WGS) entry which is preliminary data.</text>
</comment>
<feature type="compositionally biased region" description="Basic and acidic residues" evidence="1">
    <location>
        <begin position="108"/>
        <end position="122"/>
    </location>
</feature>